<accession>A0A6C0BAR8</accession>
<reference evidence="2" key="1">
    <citation type="journal article" date="2020" name="Nature">
        <title>Giant virus diversity and host interactions through global metagenomics.</title>
        <authorList>
            <person name="Schulz F."/>
            <person name="Roux S."/>
            <person name="Paez-Espino D."/>
            <person name="Jungbluth S."/>
            <person name="Walsh D.A."/>
            <person name="Denef V.J."/>
            <person name="McMahon K.D."/>
            <person name="Konstantinidis K.T."/>
            <person name="Eloe-Fadrosh E.A."/>
            <person name="Kyrpides N.C."/>
            <person name="Woyke T."/>
        </authorList>
    </citation>
    <scope>NUCLEOTIDE SEQUENCE</scope>
    <source>
        <strain evidence="2">GVMAG-M-3300010158-59</strain>
    </source>
</reference>
<feature type="region of interest" description="Disordered" evidence="1">
    <location>
        <begin position="47"/>
        <end position="72"/>
    </location>
</feature>
<dbReference type="AlphaFoldDB" id="A0A6C0BAR8"/>
<dbReference type="EMBL" id="MN739105">
    <property type="protein sequence ID" value="QHS89122.1"/>
    <property type="molecule type" value="Genomic_DNA"/>
</dbReference>
<name>A0A6C0BAR8_9ZZZZ</name>
<sequence length="377" mass="43593">MSKKTIKINPELFQISSEKTKKIRSKKNRPVLPALVNLNSIKKQLLHKIKEHKTQEKSEVDKKNKSNKEDSSLFSDEFRDSIEYLSSLSKKQKETPTHTPSQKTLKNLTSYSEYAHQYDLMPHVELELPEELFIPSSNSIEIKLNTTSPVSAHTNIKVDNSNTVPYGCLKNGNKPTYRTWKQNQTRKNYESVTNSIQNSIPIQNTNPIVMERERKLETLKHKMKQKEEEEIQKQFLSKPLIQVPLLNQVENFDPQLKVQQFDVPEQSFQPGQSIKPTSLSIKKTIRRKYTLGKSTKHRKVGVLIKDKNTRKKVVEAQKELKKKSIQDVKKYLKDRGLIKAGSNAPNDVIRKTYESAMLSGDIANINRETLMHNFLNE</sequence>
<protein>
    <submittedName>
        <fullName evidence="2">Uncharacterized protein</fullName>
    </submittedName>
</protein>
<proteinExistence type="predicted"/>
<evidence type="ECO:0000256" key="1">
    <source>
        <dbReference type="SAM" id="MobiDB-lite"/>
    </source>
</evidence>
<feature type="compositionally biased region" description="Basic and acidic residues" evidence="1">
    <location>
        <begin position="52"/>
        <end position="72"/>
    </location>
</feature>
<organism evidence="2">
    <name type="scientific">viral metagenome</name>
    <dbReference type="NCBI Taxonomy" id="1070528"/>
    <lineage>
        <taxon>unclassified sequences</taxon>
        <taxon>metagenomes</taxon>
        <taxon>organismal metagenomes</taxon>
    </lineage>
</organism>
<evidence type="ECO:0000313" key="2">
    <source>
        <dbReference type="EMBL" id="QHS89122.1"/>
    </source>
</evidence>